<organism evidence="1 2">
    <name type="scientific">Ligilactobacillus salitolerans</name>
    <dbReference type="NCBI Taxonomy" id="1808352"/>
    <lineage>
        <taxon>Bacteria</taxon>
        <taxon>Bacillati</taxon>
        <taxon>Bacillota</taxon>
        <taxon>Bacilli</taxon>
        <taxon>Lactobacillales</taxon>
        <taxon>Lactobacillaceae</taxon>
        <taxon>Ligilactobacillus</taxon>
    </lineage>
</organism>
<comment type="caution">
    <text evidence="1">The sequence shown here is derived from an EMBL/GenBank/DDBJ whole genome shotgun (WGS) entry which is preliminary data.</text>
</comment>
<sequence>MKHYLTKLAHALSISLTHILERWNAFFDPQQIVENPPAAMPDPEIDHIAQEAILKQVPVQITVQLNGHKQILSGRLFIDRRHTDVLFLTRLENSNLTRIIFKQQIQAISLQNQPQMQLRKTS</sequence>
<dbReference type="RefSeq" id="WP_124975226.1">
    <property type="nucleotide sequence ID" value="NZ_BFFP01000006.1"/>
</dbReference>
<dbReference type="AlphaFoldDB" id="A0A401IRG5"/>
<reference evidence="1 2" key="1">
    <citation type="journal article" date="2019" name="Int. J. Syst. Evol. Microbiol.">
        <title>Lactobacillus salitolerans sp. nov., a novel lactic acid bacterium isolated from spent mushroom substrates.</title>
        <authorList>
            <person name="Tohno M."/>
            <person name="Tanizawa Y."/>
            <person name="Kojima Y."/>
            <person name="Sakamoto M."/>
            <person name="Nakamura Y."/>
            <person name="Ohkuma M."/>
            <person name="Kobayashi H."/>
        </authorList>
    </citation>
    <scope>NUCLEOTIDE SEQUENCE [LARGE SCALE GENOMIC DNA]</scope>
    <source>
        <strain evidence="1 2">YK43</strain>
    </source>
</reference>
<accession>A0A401IRG5</accession>
<protein>
    <submittedName>
        <fullName evidence="1">Uncharacterized protein</fullName>
    </submittedName>
</protein>
<dbReference type="OrthoDB" id="2299829at2"/>
<dbReference type="Proteomes" id="UP000286848">
    <property type="component" value="Unassembled WGS sequence"/>
</dbReference>
<evidence type="ECO:0000313" key="1">
    <source>
        <dbReference type="EMBL" id="GBG94116.1"/>
    </source>
</evidence>
<evidence type="ECO:0000313" key="2">
    <source>
        <dbReference type="Proteomes" id="UP000286848"/>
    </source>
</evidence>
<dbReference type="EMBL" id="BFFP01000006">
    <property type="protein sequence ID" value="GBG94116.1"/>
    <property type="molecule type" value="Genomic_DNA"/>
</dbReference>
<name>A0A401IRG5_9LACO</name>
<proteinExistence type="predicted"/>
<keyword evidence="2" id="KW-1185">Reference proteome</keyword>
<gene>
    <name evidence="1" type="ORF">LFYK43_05750</name>
</gene>